<dbReference type="EMBL" id="NKQK01000013">
    <property type="protein sequence ID" value="PSS13540.1"/>
    <property type="molecule type" value="Genomic_DNA"/>
</dbReference>
<dbReference type="GO" id="GO:0006355">
    <property type="term" value="P:regulation of DNA-templated transcription"/>
    <property type="evidence" value="ECO:0007669"/>
    <property type="project" value="InterPro"/>
</dbReference>
<evidence type="ECO:0000256" key="1">
    <source>
        <dbReference type="ARBA" id="ARBA00006061"/>
    </source>
</evidence>
<keyword evidence="3" id="KW-0238">DNA-binding</keyword>
<evidence type="ECO:0000313" key="4">
    <source>
        <dbReference type="Proteomes" id="UP000241394"/>
    </source>
</evidence>
<evidence type="ECO:0000313" key="3">
    <source>
        <dbReference type="EMBL" id="PSS13540.1"/>
    </source>
</evidence>
<dbReference type="SUPFAM" id="SSF54447">
    <property type="entry name" value="ssDNA-binding transcriptional regulator domain"/>
    <property type="match status" value="1"/>
</dbReference>
<dbReference type="InParanoid" id="A0A2R6QQY7"/>
<dbReference type="Gramene" id="PSS13540">
    <property type="protein sequence ID" value="PSS13540"/>
    <property type="gene ID" value="CEY00_Acc14151"/>
</dbReference>
<dbReference type="PANTHER" id="PTHR31745">
    <property type="entry name" value="SINGLE-STRANDED DNA-BINDING PROTEIN WHY2, MITOCHONDRIAL"/>
    <property type="match status" value="1"/>
</dbReference>
<dbReference type="InterPro" id="IPR009044">
    <property type="entry name" value="ssDNA-bd_transcriptional_reg"/>
</dbReference>
<dbReference type="GO" id="GO:0003697">
    <property type="term" value="F:single-stranded DNA binding"/>
    <property type="evidence" value="ECO:0007669"/>
    <property type="project" value="InterPro"/>
</dbReference>
<protein>
    <submittedName>
        <fullName evidence="3">Single-stranded DNA-binding protein</fullName>
    </submittedName>
</protein>
<dbReference type="InterPro" id="IPR013742">
    <property type="entry name" value="Whirly"/>
</dbReference>
<dbReference type="PANTHER" id="PTHR31745:SF2">
    <property type="entry name" value="SINGLE-STRANDED DNA-BINDING PROTEIN WHY1, CHLOROPLASTIC"/>
    <property type="match status" value="1"/>
</dbReference>
<evidence type="ECO:0000256" key="2">
    <source>
        <dbReference type="ARBA" id="ARBA00022946"/>
    </source>
</evidence>
<reference evidence="4" key="2">
    <citation type="journal article" date="2018" name="BMC Genomics">
        <title>A manually annotated Actinidia chinensis var. chinensis (kiwifruit) genome highlights the challenges associated with draft genomes and gene prediction in plants.</title>
        <authorList>
            <person name="Pilkington S.M."/>
            <person name="Crowhurst R."/>
            <person name="Hilario E."/>
            <person name="Nardozza S."/>
            <person name="Fraser L."/>
            <person name="Peng Y."/>
            <person name="Gunaseelan K."/>
            <person name="Simpson R."/>
            <person name="Tahir J."/>
            <person name="Deroles S.C."/>
            <person name="Templeton K."/>
            <person name="Luo Z."/>
            <person name="Davy M."/>
            <person name="Cheng C."/>
            <person name="McNeilage M."/>
            <person name="Scaglione D."/>
            <person name="Liu Y."/>
            <person name="Zhang Q."/>
            <person name="Datson P."/>
            <person name="De Silva N."/>
            <person name="Gardiner S.E."/>
            <person name="Bassett H."/>
            <person name="Chagne D."/>
            <person name="McCallum J."/>
            <person name="Dzierzon H."/>
            <person name="Deng C."/>
            <person name="Wang Y.Y."/>
            <person name="Barron L."/>
            <person name="Manako K."/>
            <person name="Bowen J."/>
            <person name="Foster T.M."/>
            <person name="Erridge Z.A."/>
            <person name="Tiffin H."/>
            <person name="Waite C.N."/>
            <person name="Davies K.M."/>
            <person name="Grierson E.P."/>
            <person name="Laing W.A."/>
            <person name="Kirk R."/>
            <person name="Chen X."/>
            <person name="Wood M."/>
            <person name="Montefiori M."/>
            <person name="Brummell D.A."/>
            <person name="Schwinn K.E."/>
            <person name="Catanach A."/>
            <person name="Fullerton C."/>
            <person name="Li D."/>
            <person name="Meiyalaghan S."/>
            <person name="Nieuwenhuizen N."/>
            <person name="Read N."/>
            <person name="Prakash R."/>
            <person name="Hunter D."/>
            <person name="Zhang H."/>
            <person name="McKenzie M."/>
            <person name="Knabel M."/>
            <person name="Harris A."/>
            <person name="Allan A.C."/>
            <person name="Gleave A."/>
            <person name="Chen A."/>
            <person name="Janssen B.J."/>
            <person name="Plunkett B."/>
            <person name="Ampomah-Dwamena C."/>
            <person name="Voogd C."/>
            <person name="Leif D."/>
            <person name="Lafferty D."/>
            <person name="Souleyre E.J.F."/>
            <person name="Varkonyi-Gasic E."/>
            <person name="Gambi F."/>
            <person name="Hanley J."/>
            <person name="Yao J.L."/>
            <person name="Cheung J."/>
            <person name="David K.M."/>
            <person name="Warren B."/>
            <person name="Marsh K."/>
            <person name="Snowden K.C."/>
            <person name="Lin-Wang K."/>
            <person name="Brian L."/>
            <person name="Martinez-Sanchez M."/>
            <person name="Wang M."/>
            <person name="Ileperuma N."/>
            <person name="Macnee N."/>
            <person name="Campin R."/>
            <person name="McAtee P."/>
            <person name="Drummond R.S.M."/>
            <person name="Espley R.V."/>
            <person name="Ireland H.S."/>
            <person name="Wu R."/>
            <person name="Atkinson R.G."/>
            <person name="Karunairetnam S."/>
            <person name="Bulley S."/>
            <person name="Chunkath S."/>
            <person name="Hanley Z."/>
            <person name="Storey R."/>
            <person name="Thrimawithana A.H."/>
            <person name="Thomson S."/>
            <person name="David C."/>
            <person name="Testolin R."/>
            <person name="Huang H."/>
            <person name="Hellens R.P."/>
            <person name="Schaffer R.J."/>
        </authorList>
    </citation>
    <scope>NUCLEOTIDE SEQUENCE [LARGE SCALE GENOMIC DNA]</scope>
    <source>
        <strain evidence="4">cv. Red5</strain>
    </source>
</reference>
<keyword evidence="2" id="KW-0809">Transit peptide</keyword>
<accession>A0A2R6QQY7</accession>
<gene>
    <name evidence="3" type="ORF">CEY00_Acc14151</name>
</gene>
<name>A0A2R6QQY7_ACTCC</name>
<dbReference type="Pfam" id="PF08536">
    <property type="entry name" value="Whirly"/>
    <property type="match status" value="1"/>
</dbReference>
<dbReference type="STRING" id="1590841.A0A2R6QQY7"/>
<dbReference type="Gene3D" id="2.30.31.10">
    <property type="entry name" value="Transcriptional Coactivator Pc4, Chain A"/>
    <property type="match status" value="1"/>
</dbReference>
<proteinExistence type="inferred from homology"/>
<dbReference type="AlphaFoldDB" id="A0A2R6QQY7"/>
<comment type="similarity">
    <text evidence="1">Belongs to the Whirly family.</text>
</comment>
<dbReference type="OrthoDB" id="511009at2759"/>
<sequence>MQNLSLSSSSSPGLGIQNPNRWSIIHSPSSLNAFTATPLNPKTSSLSTTNPPHRTLSVKCRHSNHFEQQQRFAPKLPPENKGKSMPPRVFVRHSIYKGNGVLSMEPQSPEFSLIDSGAFKLSREGFVVLQFAPASGVRHYDWDRKQVFSLSVSEMGTLIKLGARESCEFFHDPSIGKSDEGKVRKLLKVEPLPDGSGHVINLSVQNKIINMEESIHIPVSKAEYTILISLFNFIVPHLLGWHIFANSIKFEDALRVNHANPRSGTDLNGAGKVG</sequence>
<dbReference type="GO" id="GO:0006952">
    <property type="term" value="P:defense response"/>
    <property type="evidence" value="ECO:0007669"/>
    <property type="project" value="InterPro"/>
</dbReference>
<keyword evidence="4" id="KW-1185">Reference proteome</keyword>
<dbReference type="Proteomes" id="UP000241394">
    <property type="component" value="Chromosome LG13"/>
</dbReference>
<organism evidence="3 4">
    <name type="scientific">Actinidia chinensis var. chinensis</name>
    <name type="common">Chinese soft-hair kiwi</name>
    <dbReference type="NCBI Taxonomy" id="1590841"/>
    <lineage>
        <taxon>Eukaryota</taxon>
        <taxon>Viridiplantae</taxon>
        <taxon>Streptophyta</taxon>
        <taxon>Embryophyta</taxon>
        <taxon>Tracheophyta</taxon>
        <taxon>Spermatophyta</taxon>
        <taxon>Magnoliopsida</taxon>
        <taxon>eudicotyledons</taxon>
        <taxon>Gunneridae</taxon>
        <taxon>Pentapetalae</taxon>
        <taxon>asterids</taxon>
        <taxon>Ericales</taxon>
        <taxon>Actinidiaceae</taxon>
        <taxon>Actinidia</taxon>
    </lineage>
</organism>
<comment type="caution">
    <text evidence="3">The sequence shown here is derived from an EMBL/GenBank/DDBJ whole genome shotgun (WGS) entry which is preliminary data.</text>
</comment>
<reference evidence="3 4" key="1">
    <citation type="submission" date="2017-07" db="EMBL/GenBank/DDBJ databases">
        <title>An improved, manually edited Actinidia chinensis var. chinensis (kiwifruit) genome highlights the challenges associated with draft genomes and gene prediction in plants.</title>
        <authorList>
            <person name="Pilkington S."/>
            <person name="Crowhurst R."/>
            <person name="Hilario E."/>
            <person name="Nardozza S."/>
            <person name="Fraser L."/>
            <person name="Peng Y."/>
            <person name="Gunaseelan K."/>
            <person name="Simpson R."/>
            <person name="Tahir J."/>
            <person name="Deroles S."/>
            <person name="Templeton K."/>
            <person name="Luo Z."/>
            <person name="Davy M."/>
            <person name="Cheng C."/>
            <person name="Mcneilage M."/>
            <person name="Scaglione D."/>
            <person name="Liu Y."/>
            <person name="Zhang Q."/>
            <person name="Datson P."/>
            <person name="De Silva N."/>
            <person name="Gardiner S."/>
            <person name="Bassett H."/>
            <person name="Chagne D."/>
            <person name="Mccallum J."/>
            <person name="Dzierzon H."/>
            <person name="Deng C."/>
            <person name="Wang Y.-Y."/>
            <person name="Barron N."/>
            <person name="Manako K."/>
            <person name="Bowen J."/>
            <person name="Foster T."/>
            <person name="Erridge Z."/>
            <person name="Tiffin H."/>
            <person name="Waite C."/>
            <person name="Davies K."/>
            <person name="Grierson E."/>
            <person name="Laing W."/>
            <person name="Kirk R."/>
            <person name="Chen X."/>
            <person name="Wood M."/>
            <person name="Montefiori M."/>
            <person name="Brummell D."/>
            <person name="Schwinn K."/>
            <person name="Catanach A."/>
            <person name="Fullerton C."/>
            <person name="Li D."/>
            <person name="Meiyalaghan S."/>
            <person name="Nieuwenhuizen N."/>
            <person name="Read N."/>
            <person name="Prakash R."/>
            <person name="Hunter D."/>
            <person name="Zhang H."/>
            <person name="Mckenzie M."/>
            <person name="Knabel M."/>
            <person name="Harris A."/>
            <person name="Allan A."/>
            <person name="Chen A."/>
            <person name="Janssen B."/>
            <person name="Plunkett B."/>
            <person name="Dwamena C."/>
            <person name="Voogd C."/>
            <person name="Leif D."/>
            <person name="Lafferty D."/>
            <person name="Souleyre E."/>
            <person name="Varkonyi-Gasic E."/>
            <person name="Gambi F."/>
            <person name="Hanley J."/>
            <person name="Yao J.-L."/>
            <person name="Cheung J."/>
            <person name="David K."/>
            <person name="Warren B."/>
            <person name="Marsh K."/>
            <person name="Snowden K."/>
            <person name="Lin-Wang K."/>
            <person name="Brian L."/>
            <person name="Martinez-Sanchez M."/>
            <person name="Wang M."/>
            <person name="Ileperuma N."/>
            <person name="Macnee N."/>
            <person name="Campin R."/>
            <person name="Mcatee P."/>
            <person name="Drummond R."/>
            <person name="Espley R."/>
            <person name="Ireland H."/>
            <person name="Wu R."/>
            <person name="Atkinson R."/>
            <person name="Karunairetnam S."/>
            <person name="Bulley S."/>
            <person name="Chunkath S."/>
            <person name="Hanley Z."/>
            <person name="Storey R."/>
            <person name="Thrimawithana A."/>
            <person name="Thomson S."/>
            <person name="David C."/>
            <person name="Testolin R."/>
        </authorList>
    </citation>
    <scope>NUCLEOTIDE SEQUENCE [LARGE SCALE GENOMIC DNA]</scope>
    <source>
        <strain evidence="4">cv. Red5</strain>
        <tissue evidence="3">Young leaf</tissue>
    </source>
</reference>
<dbReference type="OMA" id="WHIFANS"/>